<keyword evidence="7" id="KW-0460">Magnesium</keyword>
<dbReference type="PROSITE" id="PS00893">
    <property type="entry name" value="NUDIX_BOX"/>
    <property type="match status" value="1"/>
</dbReference>
<dbReference type="PANTHER" id="PTHR11839">
    <property type="entry name" value="UDP/ADP-SUGAR PYROPHOSPHATASE"/>
    <property type="match status" value="1"/>
</dbReference>
<keyword evidence="5" id="KW-0479">Metal-binding</keyword>
<reference evidence="15 16" key="1">
    <citation type="submission" date="2023-07" db="EMBL/GenBank/DDBJ databases">
        <title>Sorghum-associated microbial communities from plants grown in Nebraska, USA.</title>
        <authorList>
            <person name="Schachtman D."/>
        </authorList>
    </citation>
    <scope>NUCLEOTIDE SEQUENCE [LARGE SCALE GENOMIC DNA]</scope>
    <source>
        <strain evidence="15 16">DS1307</strain>
    </source>
</reference>
<dbReference type="Pfam" id="PF00293">
    <property type="entry name" value="NUDIX"/>
    <property type="match status" value="1"/>
</dbReference>
<keyword evidence="6 13" id="KW-0378">Hydrolase</keyword>
<evidence type="ECO:0000256" key="6">
    <source>
        <dbReference type="ARBA" id="ARBA00022801"/>
    </source>
</evidence>
<gene>
    <name evidence="15" type="ORF">J2T09_003854</name>
</gene>
<comment type="catalytic activity">
    <reaction evidence="12">
        <text>ADP-D-ribose + H2O = D-ribose 5-phosphate + AMP + 2 H(+)</text>
        <dbReference type="Rhea" id="RHEA:10412"/>
        <dbReference type="ChEBI" id="CHEBI:15377"/>
        <dbReference type="ChEBI" id="CHEBI:15378"/>
        <dbReference type="ChEBI" id="CHEBI:57967"/>
        <dbReference type="ChEBI" id="CHEBI:78346"/>
        <dbReference type="ChEBI" id="CHEBI:456215"/>
        <dbReference type="EC" id="3.6.1.13"/>
    </reaction>
</comment>
<dbReference type="Proteomes" id="UP001241472">
    <property type="component" value="Unassembled WGS sequence"/>
</dbReference>
<dbReference type="NCBIfam" id="TIGR00052">
    <property type="entry name" value="nudix-type nucleoside diphosphatase, YffH/AdpP family"/>
    <property type="match status" value="1"/>
</dbReference>
<keyword evidence="16" id="KW-1185">Reference proteome</keyword>
<evidence type="ECO:0000256" key="12">
    <source>
        <dbReference type="ARBA" id="ARBA00049546"/>
    </source>
</evidence>
<evidence type="ECO:0000256" key="1">
    <source>
        <dbReference type="ARBA" id="ARBA00001946"/>
    </source>
</evidence>
<comment type="similarity">
    <text evidence="2">Belongs to the Nudix hydrolase family. NudF subfamily.</text>
</comment>
<evidence type="ECO:0000256" key="8">
    <source>
        <dbReference type="ARBA" id="ARBA00025164"/>
    </source>
</evidence>
<dbReference type="EC" id="3.6.1.13" evidence="3"/>
<dbReference type="InterPro" id="IPR004385">
    <property type="entry name" value="NDP_pyrophosphatase"/>
</dbReference>
<accession>A0ABT9PZE1</accession>
<evidence type="ECO:0000313" key="15">
    <source>
        <dbReference type="EMBL" id="MDP9839079.1"/>
    </source>
</evidence>
<protein>
    <recommendedName>
        <fullName evidence="4">ADP-ribose pyrophosphatase</fullName>
        <ecNumber evidence="3">3.6.1.13</ecNumber>
    </recommendedName>
    <alternativeName>
        <fullName evidence="9">ADP-ribose diphosphatase</fullName>
    </alternativeName>
    <alternativeName>
        <fullName evidence="11">ADP-ribose phosphohydrolase</fullName>
    </alternativeName>
    <alternativeName>
        <fullName evidence="10">Adenosine diphosphoribose pyrophosphatase</fullName>
    </alternativeName>
</protein>
<evidence type="ECO:0000259" key="14">
    <source>
        <dbReference type="PROSITE" id="PS51462"/>
    </source>
</evidence>
<evidence type="ECO:0000313" key="16">
    <source>
        <dbReference type="Proteomes" id="UP001241472"/>
    </source>
</evidence>
<dbReference type="PRINTS" id="PR00502">
    <property type="entry name" value="NUDIXFAMILY"/>
</dbReference>
<dbReference type="Gene3D" id="3.90.79.10">
    <property type="entry name" value="Nucleoside Triphosphate Pyrophosphohydrolase"/>
    <property type="match status" value="1"/>
</dbReference>
<comment type="cofactor">
    <cofactor evidence="1">
        <name>Mg(2+)</name>
        <dbReference type="ChEBI" id="CHEBI:18420"/>
    </cofactor>
</comment>
<evidence type="ECO:0000256" key="7">
    <source>
        <dbReference type="ARBA" id="ARBA00022842"/>
    </source>
</evidence>
<dbReference type="InterPro" id="IPR020476">
    <property type="entry name" value="Nudix_hydrolase"/>
</dbReference>
<dbReference type="InterPro" id="IPR000086">
    <property type="entry name" value="NUDIX_hydrolase_dom"/>
</dbReference>
<evidence type="ECO:0000256" key="2">
    <source>
        <dbReference type="ARBA" id="ARBA00007482"/>
    </source>
</evidence>
<dbReference type="RefSeq" id="WP_306837554.1">
    <property type="nucleotide sequence ID" value="NZ_JAUSRF010000013.1"/>
</dbReference>
<evidence type="ECO:0000256" key="13">
    <source>
        <dbReference type="RuleBase" id="RU003476"/>
    </source>
</evidence>
<name>A0ABT9PZE1_9HYPH</name>
<evidence type="ECO:0000256" key="4">
    <source>
        <dbReference type="ARBA" id="ARBA00013297"/>
    </source>
</evidence>
<feature type="domain" description="Nudix hydrolase" evidence="14">
    <location>
        <begin position="50"/>
        <end position="189"/>
    </location>
</feature>
<comment type="caution">
    <text evidence="15">The sequence shown here is derived from an EMBL/GenBank/DDBJ whole genome shotgun (WGS) entry which is preliminary data.</text>
</comment>
<evidence type="ECO:0000256" key="11">
    <source>
        <dbReference type="ARBA" id="ARBA00033056"/>
    </source>
</evidence>
<dbReference type="SUPFAM" id="SSF55811">
    <property type="entry name" value="Nudix"/>
    <property type="match status" value="1"/>
</dbReference>
<organism evidence="15 16">
    <name type="scientific">Neorhizobium huautlense</name>
    <dbReference type="NCBI Taxonomy" id="67774"/>
    <lineage>
        <taxon>Bacteria</taxon>
        <taxon>Pseudomonadati</taxon>
        <taxon>Pseudomonadota</taxon>
        <taxon>Alphaproteobacteria</taxon>
        <taxon>Hyphomicrobiales</taxon>
        <taxon>Rhizobiaceae</taxon>
        <taxon>Rhizobium/Agrobacterium group</taxon>
        <taxon>Neorhizobium</taxon>
    </lineage>
</organism>
<dbReference type="EMBL" id="JAUSRF010000013">
    <property type="protein sequence ID" value="MDP9839079.1"/>
    <property type="molecule type" value="Genomic_DNA"/>
</dbReference>
<dbReference type="PROSITE" id="PS51462">
    <property type="entry name" value="NUDIX"/>
    <property type="match status" value="1"/>
</dbReference>
<evidence type="ECO:0000256" key="10">
    <source>
        <dbReference type="ARBA" id="ARBA00030308"/>
    </source>
</evidence>
<dbReference type="InterPro" id="IPR015797">
    <property type="entry name" value="NUDIX_hydrolase-like_dom_sf"/>
</dbReference>
<evidence type="ECO:0000256" key="5">
    <source>
        <dbReference type="ARBA" id="ARBA00022723"/>
    </source>
</evidence>
<comment type="function">
    <text evidence="8">Acts on ADP-mannose and ADP-glucose as well as ADP-ribose. Prevents glycogen biosynthesis. The reaction catalyzed by this enzyme is a limiting step of the gluconeogenic process.</text>
</comment>
<dbReference type="InterPro" id="IPR020084">
    <property type="entry name" value="NUDIX_hydrolase_CS"/>
</dbReference>
<evidence type="ECO:0000256" key="9">
    <source>
        <dbReference type="ARBA" id="ARBA00030162"/>
    </source>
</evidence>
<dbReference type="CDD" id="cd24157">
    <property type="entry name" value="NUDIX_GDPMK"/>
    <property type="match status" value="1"/>
</dbReference>
<dbReference type="PANTHER" id="PTHR11839:SF5">
    <property type="entry name" value="ADP-RIBOSE PYROPHOSPHATASE"/>
    <property type="match status" value="1"/>
</dbReference>
<proteinExistence type="inferred from homology"/>
<sequence>MIDIDTSEAERVRLVGREMLYKGFVRLEKLTFEQRMSDGSLVTIHREIHDHGSAAAILLHNPGDDTVVLVRQFRPAAFVNGDPGFMLELPAGLVDEGENPAEAVIREAMEETGFQIDLAHHICEMYPSPGAVTEKLSLFAASIDATKKVGDGGGLAGEGEDIEIVTLGLDDAYHMIGSGEITDAKTVVALQWAMINRAKLSSGNLG</sequence>
<evidence type="ECO:0000256" key="3">
    <source>
        <dbReference type="ARBA" id="ARBA00012453"/>
    </source>
</evidence>